<dbReference type="Pfam" id="PF00512">
    <property type="entry name" value="HisKA"/>
    <property type="match status" value="1"/>
</dbReference>
<dbReference type="InterPro" id="IPR035965">
    <property type="entry name" value="PAS-like_dom_sf"/>
</dbReference>
<dbReference type="EC" id="2.7.13.3" evidence="2"/>
<keyword evidence="5" id="KW-0547">Nucleotide-binding</keyword>
<dbReference type="InterPro" id="IPR003661">
    <property type="entry name" value="HisK_dim/P_dom"/>
</dbReference>
<dbReference type="PANTHER" id="PTHR43065">
    <property type="entry name" value="SENSOR HISTIDINE KINASE"/>
    <property type="match status" value="1"/>
</dbReference>
<dbReference type="Gene3D" id="3.30.565.10">
    <property type="entry name" value="Histidine kinase-like ATPase, C-terminal domain"/>
    <property type="match status" value="1"/>
</dbReference>
<dbReference type="SMART" id="SM00387">
    <property type="entry name" value="HATPase_c"/>
    <property type="match status" value="1"/>
</dbReference>
<comment type="catalytic activity">
    <reaction evidence="1">
        <text>ATP + protein L-histidine = ADP + protein N-phospho-L-histidine.</text>
        <dbReference type="EC" id="2.7.13.3"/>
    </reaction>
</comment>
<evidence type="ECO:0000256" key="1">
    <source>
        <dbReference type="ARBA" id="ARBA00000085"/>
    </source>
</evidence>
<evidence type="ECO:0000256" key="4">
    <source>
        <dbReference type="ARBA" id="ARBA00022679"/>
    </source>
</evidence>
<dbReference type="GO" id="GO:0000155">
    <property type="term" value="F:phosphorelay sensor kinase activity"/>
    <property type="evidence" value="ECO:0007669"/>
    <property type="project" value="InterPro"/>
</dbReference>
<keyword evidence="6 10" id="KW-0418">Kinase</keyword>
<dbReference type="SUPFAM" id="SSF55785">
    <property type="entry name" value="PYP-like sensor domain (PAS domain)"/>
    <property type="match status" value="1"/>
</dbReference>
<dbReference type="Proteomes" id="UP000653472">
    <property type="component" value="Unassembled WGS sequence"/>
</dbReference>
<name>A0A969W8R9_9GAMM</name>
<reference evidence="10" key="1">
    <citation type="submission" date="2020-03" db="EMBL/GenBank/DDBJ databases">
        <title>Solimonas marina sp. nov., isolated from deep seawater of the Pacific Ocean.</title>
        <authorList>
            <person name="Liu X."/>
            <person name="Lai Q."/>
            <person name="Sun F."/>
            <person name="Gai Y."/>
            <person name="Li G."/>
            <person name="Shao Z."/>
        </authorList>
    </citation>
    <scope>NUCLEOTIDE SEQUENCE</scope>
    <source>
        <strain evidence="10">C16B3</strain>
    </source>
</reference>
<dbReference type="InterPro" id="IPR003594">
    <property type="entry name" value="HATPase_dom"/>
</dbReference>
<dbReference type="InterPro" id="IPR036890">
    <property type="entry name" value="HATPase_C_sf"/>
</dbReference>
<dbReference type="PRINTS" id="PR00344">
    <property type="entry name" value="BCTRLSENSOR"/>
</dbReference>
<sequence length="355" mass="39370">MKLGVRSRVTADDVYDGLTTSVVSVDEGLRVSTINSAAEGLFEVSRRLVLGAPVVEAIPHFVPHERRLQAAIDSGTGFIERELKLSRNGTATLTVDLTVTPFIVGKKPGLLMEMQTVDRHQRISRDGTLQLQFDASRELIRGLAHEIKNPLGGIRGAAQLMEHEFPDSQHREYTRVIIREVDRLQNLVNRMLGPNRAPQKSLMNIHELLEHVRRLVQAEAPPEVALLRDYDPSIPEVVVDREQIIQAVLNVLRNALNAVGNDGTITLRTRARRQLTIGGARHKLMVQIDIEDSGCGVPPDMIEKIFYPMVTTRATGTGLGLPLSQYLIHSHGGLIECRSRPGCTVFSIYLPIEST</sequence>
<protein>
    <recommendedName>
        <fullName evidence="2">histidine kinase</fullName>
        <ecNumber evidence="2">2.7.13.3</ecNumber>
    </recommendedName>
</protein>
<dbReference type="AlphaFoldDB" id="A0A969W8R9"/>
<proteinExistence type="predicted"/>
<comment type="caution">
    <text evidence="10">The sequence shown here is derived from an EMBL/GenBank/DDBJ whole genome shotgun (WGS) entry which is preliminary data.</text>
</comment>
<organism evidence="10 11">
    <name type="scientific">Solimonas marina</name>
    <dbReference type="NCBI Taxonomy" id="2714601"/>
    <lineage>
        <taxon>Bacteria</taxon>
        <taxon>Pseudomonadati</taxon>
        <taxon>Pseudomonadota</taxon>
        <taxon>Gammaproteobacteria</taxon>
        <taxon>Nevskiales</taxon>
        <taxon>Nevskiaceae</taxon>
        <taxon>Solimonas</taxon>
    </lineage>
</organism>
<keyword evidence="3" id="KW-0597">Phosphoprotein</keyword>
<dbReference type="InterPro" id="IPR036097">
    <property type="entry name" value="HisK_dim/P_sf"/>
</dbReference>
<dbReference type="InterPro" id="IPR005467">
    <property type="entry name" value="His_kinase_dom"/>
</dbReference>
<dbReference type="Pfam" id="PF02518">
    <property type="entry name" value="HATPase_c"/>
    <property type="match status" value="1"/>
</dbReference>
<evidence type="ECO:0000313" key="10">
    <source>
        <dbReference type="EMBL" id="NKF21989.1"/>
    </source>
</evidence>
<keyword evidence="8" id="KW-0902">Two-component regulatory system</keyword>
<dbReference type="Gene3D" id="3.30.450.20">
    <property type="entry name" value="PAS domain"/>
    <property type="match status" value="1"/>
</dbReference>
<dbReference type="PANTHER" id="PTHR43065:SF16">
    <property type="entry name" value="SENSORY HISTIDINE KINASE_PHOSPHATASE NTRB"/>
    <property type="match status" value="1"/>
</dbReference>
<keyword evidence="4" id="KW-0808">Transferase</keyword>
<evidence type="ECO:0000256" key="6">
    <source>
        <dbReference type="ARBA" id="ARBA00022777"/>
    </source>
</evidence>
<evidence type="ECO:0000256" key="3">
    <source>
        <dbReference type="ARBA" id="ARBA00022553"/>
    </source>
</evidence>
<keyword evidence="11" id="KW-1185">Reference proteome</keyword>
<gene>
    <name evidence="10" type="ORF">G7Y82_06635</name>
</gene>
<dbReference type="PROSITE" id="PS50109">
    <property type="entry name" value="HIS_KIN"/>
    <property type="match status" value="1"/>
</dbReference>
<feature type="domain" description="Histidine kinase" evidence="9">
    <location>
        <begin position="142"/>
        <end position="354"/>
    </location>
</feature>
<evidence type="ECO:0000256" key="5">
    <source>
        <dbReference type="ARBA" id="ARBA00022741"/>
    </source>
</evidence>
<accession>A0A969W8R9</accession>
<dbReference type="SMART" id="SM00388">
    <property type="entry name" value="HisKA"/>
    <property type="match status" value="1"/>
</dbReference>
<evidence type="ECO:0000256" key="2">
    <source>
        <dbReference type="ARBA" id="ARBA00012438"/>
    </source>
</evidence>
<keyword evidence="7" id="KW-0067">ATP-binding</keyword>
<dbReference type="CDD" id="cd00082">
    <property type="entry name" value="HisKA"/>
    <property type="match status" value="1"/>
</dbReference>
<dbReference type="Gene3D" id="1.10.287.130">
    <property type="match status" value="1"/>
</dbReference>
<evidence type="ECO:0000259" key="9">
    <source>
        <dbReference type="PROSITE" id="PS50109"/>
    </source>
</evidence>
<dbReference type="SUPFAM" id="SSF55874">
    <property type="entry name" value="ATPase domain of HSP90 chaperone/DNA topoisomerase II/histidine kinase"/>
    <property type="match status" value="1"/>
</dbReference>
<dbReference type="SUPFAM" id="SSF47384">
    <property type="entry name" value="Homodimeric domain of signal transducing histidine kinase"/>
    <property type="match status" value="1"/>
</dbReference>
<evidence type="ECO:0000256" key="7">
    <source>
        <dbReference type="ARBA" id="ARBA00022840"/>
    </source>
</evidence>
<evidence type="ECO:0000256" key="8">
    <source>
        <dbReference type="ARBA" id="ARBA00023012"/>
    </source>
</evidence>
<dbReference type="GO" id="GO:0005524">
    <property type="term" value="F:ATP binding"/>
    <property type="evidence" value="ECO:0007669"/>
    <property type="project" value="UniProtKB-KW"/>
</dbReference>
<evidence type="ECO:0000313" key="11">
    <source>
        <dbReference type="Proteomes" id="UP000653472"/>
    </source>
</evidence>
<dbReference type="InterPro" id="IPR004358">
    <property type="entry name" value="Sig_transdc_His_kin-like_C"/>
</dbReference>
<dbReference type="RefSeq" id="WP_168147252.1">
    <property type="nucleotide sequence ID" value="NZ_JAAVXB010000003.1"/>
</dbReference>
<dbReference type="EMBL" id="JAAVXB010000003">
    <property type="protein sequence ID" value="NKF21989.1"/>
    <property type="molecule type" value="Genomic_DNA"/>
</dbReference>
<dbReference type="NCBIfam" id="NF008293">
    <property type="entry name" value="PRK11073.1"/>
    <property type="match status" value="1"/>
</dbReference>